<evidence type="ECO:0000256" key="6">
    <source>
        <dbReference type="ARBA" id="ARBA00038861"/>
    </source>
</evidence>
<dbReference type="PANTHER" id="PTHR10920:SF18">
    <property type="entry name" value="RRNA METHYLTRANSFERASE 2, MITOCHONDRIAL"/>
    <property type="match status" value="1"/>
</dbReference>
<dbReference type="GO" id="GO:0005737">
    <property type="term" value="C:cytoplasm"/>
    <property type="evidence" value="ECO:0007669"/>
    <property type="project" value="UniProtKB-SubCell"/>
</dbReference>
<organism evidence="14 15">
    <name type="scientific">Desulfonatronospira thiodismutans ASO3-1</name>
    <dbReference type="NCBI Taxonomy" id="555779"/>
    <lineage>
        <taxon>Bacteria</taxon>
        <taxon>Pseudomonadati</taxon>
        <taxon>Thermodesulfobacteriota</taxon>
        <taxon>Desulfovibrionia</taxon>
        <taxon>Desulfovibrionales</taxon>
        <taxon>Desulfonatronovibrionaceae</taxon>
        <taxon>Desulfonatronospira</taxon>
    </lineage>
</organism>
<dbReference type="AlphaFoldDB" id="D6SRF7"/>
<dbReference type="PIRSF" id="PIRSF005461">
    <property type="entry name" value="23S_rRNA_mtase"/>
    <property type="match status" value="1"/>
</dbReference>
<dbReference type="RefSeq" id="WP_008870631.1">
    <property type="nucleotide sequence ID" value="NZ_ACJN02000003.1"/>
</dbReference>
<dbReference type="InterPro" id="IPR029063">
    <property type="entry name" value="SAM-dependent_MTases_sf"/>
</dbReference>
<dbReference type="HAMAP" id="MF_01547">
    <property type="entry name" value="RNA_methyltr_E"/>
    <property type="match status" value="1"/>
</dbReference>
<keyword evidence="1 11" id="KW-0698">rRNA processing</keyword>
<evidence type="ECO:0000256" key="7">
    <source>
        <dbReference type="ARBA" id="ARBA00041129"/>
    </source>
</evidence>
<sequence>MKKIRDHYSRQARQDNYPARSVYKLKEMDRRFSLLRPGQKVLDLGASPGSWCSFAAQKVQSRGFVLAVDLKEPTLSFPQHVVFIQGDIINDNAAREQVRDFAPFDLVLSDMAPKTTGIKITDQARSHELAREAFDLAREMLGPGGSMVVKIFEGPDVQELGREMKACFKRVKHFKPKSSRAESKEIFLVGMELVQQEV</sequence>
<name>D6SRF7_9BACT</name>
<protein>
    <recommendedName>
        <fullName evidence="7 11">Ribosomal RNA large subunit methyltransferase E</fullName>
        <ecNumber evidence="6 11">2.1.1.166</ecNumber>
    </recommendedName>
    <alternativeName>
        <fullName evidence="9 11">23S rRNA Um2552 methyltransferase</fullName>
    </alternativeName>
    <alternativeName>
        <fullName evidence="8 11">rRNA (uridine-2'-O-)-methyltransferase</fullName>
    </alternativeName>
</protein>
<dbReference type="PANTHER" id="PTHR10920">
    <property type="entry name" value="RIBOSOMAL RNA METHYLTRANSFERASE"/>
    <property type="match status" value="1"/>
</dbReference>
<dbReference type="SUPFAM" id="SSF53335">
    <property type="entry name" value="S-adenosyl-L-methionine-dependent methyltransferases"/>
    <property type="match status" value="1"/>
</dbReference>
<keyword evidence="2 11" id="KW-0489">Methyltransferase</keyword>
<comment type="subcellular location">
    <subcellularLocation>
        <location evidence="11">Cytoplasm</location>
    </subcellularLocation>
</comment>
<feature type="binding site" evidence="11">
    <location>
        <position position="51"/>
    </location>
    <ligand>
        <name>S-adenosyl-L-methionine</name>
        <dbReference type="ChEBI" id="CHEBI:59789"/>
    </ligand>
</feature>
<evidence type="ECO:0000256" key="4">
    <source>
        <dbReference type="ARBA" id="ARBA00022691"/>
    </source>
</evidence>
<keyword evidence="4 11" id="KW-0949">S-adenosyl-L-methionine</keyword>
<dbReference type="Gene3D" id="3.40.50.150">
    <property type="entry name" value="Vaccinia Virus protein VP39"/>
    <property type="match status" value="1"/>
</dbReference>
<comment type="function">
    <text evidence="5 11">Specifically methylates the uridine in position 2552 of 23S rRNA at the 2'-O position of the ribose in the fully assembled 50S ribosomal subunit.</text>
</comment>
<evidence type="ECO:0000313" key="15">
    <source>
        <dbReference type="Proteomes" id="UP000005496"/>
    </source>
</evidence>
<dbReference type="CDD" id="cd02440">
    <property type="entry name" value="AdoMet_MTases"/>
    <property type="match status" value="1"/>
</dbReference>
<keyword evidence="3 11" id="KW-0808">Transferase</keyword>
<feature type="binding site" evidence="11">
    <location>
        <position position="69"/>
    </location>
    <ligand>
        <name>S-adenosyl-L-methionine</name>
        <dbReference type="ChEBI" id="CHEBI:59789"/>
    </ligand>
</feature>
<comment type="caution">
    <text evidence="14">The sequence shown here is derived from an EMBL/GenBank/DDBJ whole genome shotgun (WGS) entry which is preliminary data.</text>
</comment>
<feature type="domain" description="Ribosomal RNA methyltransferase FtsJ" evidence="13">
    <location>
        <begin position="17"/>
        <end position="191"/>
    </location>
</feature>
<keyword evidence="15" id="KW-1185">Reference proteome</keyword>
<gene>
    <name evidence="11" type="primary">rlmE</name>
    <name evidence="11" type="synonym">ftsJ</name>
    <name evidence="11" type="synonym">rrmJ</name>
    <name evidence="14" type="ORF">Dthio_PD0599</name>
</gene>
<feature type="binding site" evidence="11">
    <location>
        <position position="110"/>
    </location>
    <ligand>
        <name>S-adenosyl-L-methionine</name>
        <dbReference type="ChEBI" id="CHEBI:59789"/>
    </ligand>
</feature>
<keyword evidence="11" id="KW-0963">Cytoplasm</keyword>
<dbReference type="GO" id="GO:0008650">
    <property type="term" value="F:rRNA (uridine-2'-O-)-methyltransferase activity"/>
    <property type="evidence" value="ECO:0007669"/>
    <property type="project" value="UniProtKB-UniRule"/>
</dbReference>
<dbReference type="Pfam" id="PF01728">
    <property type="entry name" value="FtsJ"/>
    <property type="match status" value="1"/>
</dbReference>
<comment type="similarity">
    <text evidence="11">Belongs to the class I-like SAM-binding methyltransferase superfamily. RNA methyltransferase RlmE family.</text>
</comment>
<feature type="active site" description="Proton acceptor" evidence="11 12">
    <location>
        <position position="150"/>
    </location>
</feature>
<dbReference type="InterPro" id="IPR002877">
    <property type="entry name" value="RNA_MeTrfase_FtsJ_dom"/>
</dbReference>
<dbReference type="InterPro" id="IPR050082">
    <property type="entry name" value="RNA_methyltr_RlmE"/>
</dbReference>
<proteinExistence type="inferred from homology"/>
<dbReference type="Proteomes" id="UP000005496">
    <property type="component" value="Unassembled WGS sequence"/>
</dbReference>
<feature type="binding site" evidence="11">
    <location>
        <position position="49"/>
    </location>
    <ligand>
        <name>S-adenosyl-L-methionine</name>
        <dbReference type="ChEBI" id="CHEBI:59789"/>
    </ligand>
</feature>
<evidence type="ECO:0000313" key="14">
    <source>
        <dbReference type="EMBL" id="EFI33273.1"/>
    </source>
</evidence>
<evidence type="ECO:0000256" key="2">
    <source>
        <dbReference type="ARBA" id="ARBA00022603"/>
    </source>
</evidence>
<evidence type="ECO:0000256" key="11">
    <source>
        <dbReference type="HAMAP-Rule" id="MF_01547"/>
    </source>
</evidence>
<evidence type="ECO:0000259" key="13">
    <source>
        <dbReference type="Pfam" id="PF01728"/>
    </source>
</evidence>
<evidence type="ECO:0000256" key="9">
    <source>
        <dbReference type="ARBA" id="ARBA00042745"/>
    </source>
</evidence>
<dbReference type="InterPro" id="IPR015507">
    <property type="entry name" value="rRNA-MeTfrase_E"/>
</dbReference>
<dbReference type="EMBL" id="ACJN02000003">
    <property type="protein sequence ID" value="EFI33273.1"/>
    <property type="molecule type" value="Genomic_DNA"/>
</dbReference>
<evidence type="ECO:0000256" key="8">
    <source>
        <dbReference type="ARBA" id="ARBA00041995"/>
    </source>
</evidence>
<dbReference type="OrthoDB" id="9790080at2"/>
<evidence type="ECO:0000256" key="3">
    <source>
        <dbReference type="ARBA" id="ARBA00022679"/>
    </source>
</evidence>
<accession>D6SRF7</accession>
<reference evidence="14" key="1">
    <citation type="submission" date="2010-05" db="EMBL/GenBank/DDBJ databases">
        <title>The draft genome of Desulfonatronospira thiodismutans ASO3-1.</title>
        <authorList>
            <consortium name="US DOE Joint Genome Institute (JGI-PGF)"/>
            <person name="Lucas S."/>
            <person name="Copeland A."/>
            <person name="Lapidus A."/>
            <person name="Cheng J.-F."/>
            <person name="Bruce D."/>
            <person name="Goodwin L."/>
            <person name="Pitluck S."/>
            <person name="Chertkov O."/>
            <person name="Brettin T."/>
            <person name="Detter J.C."/>
            <person name="Han C."/>
            <person name="Land M.L."/>
            <person name="Hauser L."/>
            <person name="Kyrpides N."/>
            <person name="Mikhailova N."/>
            <person name="Muyzer G."/>
            <person name="Woyke T."/>
        </authorList>
    </citation>
    <scope>NUCLEOTIDE SEQUENCE [LARGE SCALE GENOMIC DNA]</scope>
    <source>
        <strain evidence="14">ASO3-1</strain>
    </source>
</reference>
<feature type="binding site" evidence="11">
    <location>
        <position position="87"/>
    </location>
    <ligand>
        <name>S-adenosyl-L-methionine</name>
        <dbReference type="ChEBI" id="CHEBI:59789"/>
    </ligand>
</feature>
<evidence type="ECO:0000256" key="5">
    <source>
        <dbReference type="ARBA" id="ARBA00037569"/>
    </source>
</evidence>
<dbReference type="EC" id="2.1.1.166" evidence="6 11"/>
<evidence type="ECO:0000256" key="1">
    <source>
        <dbReference type="ARBA" id="ARBA00022552"/>
    </source>
</evidence>
<evidence type="ECO:0000256" key="12">
    <source>
        <dbReference type="PIRSR" id="PIRSR005461-1"/>
    </source>
</evidence>
<dbReference type="eggNOG" id="COG0293">
    <property type="taxonomic scope" value="Bacteria"/>
</dbReference>
<comment type="catalytic activity">
    <reaction evidence="10 11">
        <text>uridine(2552) in 23S rRNA + S-adenosyl-L-methionine = 2'-O-methyluridine(2552) in 23S rRNA + S-adenosyl-L-homocysteine + H(+)</text>
        <dbReference type="Rhea" id="RHEA:42720"/>
        <dbReference type="Rhea" id="RHEA-COMP:10202"/>
        <dbReference type="Rhea" id="RHEA-COMP:10203"/>
        <dbReference type="ChEBI" id="CHEBI:15378"/>
        <dbReference type="ChEBI" id="CHEBI:57856"/>
        <dbReference type="ChEBI" id="CHEBI:59789"/>
        <dbReference type="ChEBI" id="CHEBI:65315"/>
        <dbReference type="ChEBI" id="CHEBI:74478"/>
        <dbReference type="EC" id="2.1.1.166"/>
    </reaction>
</comment>
<evidence type="ECO:0000256" key="10">
    <source>
        <dbReference type="ARBA" id="ARBA00048970"/>
    </source>
</evidence>